<dbReference type="InterPro" id="IPR005182">
    <property type="entry name" value="YdbS-like_PH"/>
</dbReference>
<protein>
    <submittedName>
        <fullName evidence="4">Putative membrane protein</fullName>
    </submittedName>
</protein>
<dbReference type="PANTHER" id="PTHR34473:SF2">
    <property type="entry name" value="UPF0699 TRANSMEMBRANE PROTEIN YDBT"/>
    <property type="match status" value="1"/>
</dbReference>
<feature type="transmembrane region" description="Helical" evidence="2">
    <location>
        <begin position="308"/>
        <end position="330"/>
    </location>
</feature>
<feature type="transmembrane region" description="Helical" evidence="2">
    <location>
        <begin position="88"/>
        <end position="113"/>
    </location>
</feature>
<feature type="domain" description="YdbS-like PH" evidence="3">
    <location>
        <begin position="336"/>
        <end position="401"/>
    </location>
</feature>
<keyword evidence="2" id="KW-0812">Transmembrane</keyword>
<evidence type="ECO:0000256" key="2">
    <source>
        <dbReference type="SAM" id="Phobius"/>
    </source>
</evidence>
<feature type="domain" description="YdbS-like PH" evidence="3">
    <location>
        <begin position="111"/>
        <end position="191"/>
    </location>
</feature>
<feature type="region of interest" description="Disordered" evidence="1">
    <location>
        <begin position="424"/>
        <end position="443"/>
    </location>
</feature>
<dbReference type="AlphaFoldDB" id="A0A7W7PAL3"/>
<feature type="region of interest" description="Disordered" evidence="1">
    <location>
        <begin position="209"/>
        <end position="233"/>
    </location>
</feature>
<sequence length="619" mass="66061">MSAAAPDPQAPRTDAPAVAHDADTVPAALTPGADDAGWVRVHPASPWIKGWSLVAVFLFVALRDTGERLIGSLLGGGDAAGEPLEVRALLIGGGILLGALLLLCLAFFFSWWFTRFRVGEEEIELKQGWLFRSRRQMKYDRLQAVDLQYPLLARVLGLAAVKVEAADGGGDSALELAYLRKAHAAEVRREILDRASGALVGPARAPERVVGADGAAPPSGQAPASGEAPFPPAPAHPARVRVRGLLADPQDEGTVMLRVPPGRLVGAVLLSDVVLGTVAVFAVLIAVVMGISEVLPGEATEAGQAGGLGLLLASGLPAAFSLAGAVWSGLNKGWGFTVRTSEDGLRLRYGLTETTSQTIPPGRVQGIHVIQPLAWRPFGWHKVKVSVAGYGLEGAVKDRDVALPVGPWEDVLRVLEVVAPDAGIDGDPRAADGPDGPGLTPAGLMHAAMTGSGGTHGFTHIPRRARWWFNLLTWRRHGFTLTRTLLVVRRGRLRRSFQALQHERVQDVRLTQGPVQRRLDVASLTVNVAGGMARIDDLDRGVLEELFEVESRHAAVSRRLADRNRWMLPEELERFERRTAEVAQTEVGRREMAAAGVVVGAEGSGEAPGRVADGREERA</sequence>
<reference evidence="4 5" key="1">
    <citation type="submission" date="2020-08" db="EMBL/GenBank/DDBJ databases">
        <title>Sequencing the genomes of 1000 actinobacteria strains.</title>
        <authorList>
            <person name="Klenk H.-P."/>
        </authorList>
    </citation>
    <scope>NUCLEOTIDE SEQUENCE [LARGE SCALE GENOMIC DNA]</scope>
    <source>
        <strain evidence="4 5">DSM 19079</strain>
    </source>
</reference>
<dbReference type="Pfam" id="PF03703">
    <property type="entry name" value="bPH_2"/>
    <property type="match status" value="3"/>
</dbReference>
<feature type="compositionally biased region" description="Low complexity" evidence="1">
    <location>
        <begin position="211"/>
        <end position="228"/>
    </location>
</feature>
<dbReference type="PANTHER" id="PTHR34473">
    <property type="entry name" value="UPF0699 TRANSMEMBRANE PROTEIN YDBS"/>
    <property type="match status" value="1"/>
</dbReference>
<evidence type="ECO:0000313" key="4">
    <source>
        <dbReference type="EMBL" id="MBB4883716.1"/>
    </source>
</evidence>
<proteinExistence type="predicted"/>
<keyword evidence="5" id="KW-1185">Reference proteome</keyword>
<accession>A0A7W7PAL3</accession>
<dbReference type="RefSeq" id="WP_229667338.1">
    <property type="nucleotide sequence ID" value="NZ_BMLA01000004.1"/>
</dbReference>
<evidence type="ECO:0000313" key="5">
    <source>
        <dbReference type="Proteomes" id="UP000560081"/>
    </source>
</evidence>
<feature type="domain" description="YdbS-like PH" evidence="3">
    <location>
        <begin position="474"/>
        <end position="547"/>
    </location>
</feature>
<keyword evidence="2" id="KW-1133">Transmembrane helix</keyword>
<evidence type="ECO:0000256" key="1">
    <source>
        <dbReference type="SAM" id="MobiDB-lite"/>
    </source>
</evidence>
<keyword evidence="2" id="KW-0472">Membrane</keyword>
<dbReference type="EMBL" id="JACHMC010000001">
    <property type="protein sequence ID" value="MBB4883716.1"/>
    <property type="molecule type" value="Genomic_DNA"/>
</dbReference>
<feature type="region of interest" description="Disordered" evidence="1">
    <location>
        <begin position="599"/>
        <end position="619"/>
    </location>
</feature>
<evidence type="ECO:0000259" key="3">
    <source>
        <dbReference type="Pfam" id="PF03703"/>
    </source>
</evidence>
<name>A0A7W7PAL3_9MICC</name>
<dbReference type="Proteomes" id="UP000560081">
    <property type="component" value="Unassembled WGS sequence"/>
</dbReference>
<feature type="transmembrane region" description="Helical" evidence="2">
    <location>
        <begin position="264"/>
        <end position="288"/>
    </location>
</feature>
<organism evidence="4 5">
    <name type="scientific">Micrococcus flavus</name>
    <dbReference type="NCBI Taxonomy" id="384602"/>
    <lineage>
        <taxon>Bacteria</taxon>
        <taxon>Bacillati</taxon>
        <taxon>Actinomycetota</taxon>
        <taxon>Actinomycetes</taxon>
        <taxon>Micrococcales</taxon>
        <taxon>Micrococcaceae</taxon>
        <taxon>Micrococcus</taxon>
    </lineage>
</organism>
<comment type="caution">
    <text evidence="4">The sequence shown here is derived from an EMBL/GenBank/DDBJ whole genome shotgun (WGS) entry which is preliminary data.</text>
</comment>
<gene>
    <name evidence="4" type="ORF">BJ976_002067</name>
</gene>